<evidence type="ECO:0008006" key="3">
    <source>
        <dbReference type="Google" id="ProtNLM"/>
    </source>
</evidence>
<evidence type="ECO:0000313" key="1">
    <source>
        <dbReference type="EMBL" id="MFD2911433.1"/>
    </source>
</evidence>
<evidence type="ECO:0000313" key="2">
    <source>
        <dbReference type="Proteomes" id="UP001597561"/>
    </source>
</evidence>
<protein>
    <recommendedName>
        <fullName evidence="3">Phage protein</fullName>
    </recommendedName>
</protein>
<accession>A0ABW5ZH73</accession>
<organism evidence="1 2">
    <name type="scientific">Jeotgalibacillus terrae</name>
    <dbReference type="NCBI Taxonomy" id="587735"/>
    <lineage>
        <taxon>Bacteria</taxon>
        <taxon>Bacillati</taxon>
        <taxon>Bacillota</taxon>
        <taxon>Bacilli</taxon>
        <taxon>Bacillales</taxon>
        <taxon>Caryophanaceae</taxon>
        <taxon>Jeotgalibacillus</taxon>
    </lineage>
</organism>
<dbReference type="RefSeq" id="WP_204730054.1">
    <property type="nucleotide sequence ID" value="NZ_JAFBDK010000013.1"/>
</dbReference>
<name>A0ABW5ZH73_9BACL</name>
<sequence>MPTYTVTSNEYNSVNYGAKGIEAKLQSAAFLLSLHIGTSPLSREDGWEVPIDEPTPVAEGVSRARITEMLERSIEGLSVNEIIFTHDSEVGQLRAIVKVVIEDE</sequence>
<dbReference type="Proteomes" id="UP001597561">
    <property type="component" value="Unassembled WGS sequence"/>
</dbReference>
<reference evidence="2" key="1">
    <citation type="journal article" date="2019" name="Int. J. Syst. Evol. Microbiol.">
        <title>The Global Catalogue of Microorganisms (GCM) 10K type strain sequencing project: providing services to taxonomists for standard genome sequencing and annotation.</title>
        <authorList>
            <consortium name="The Broad Institute Genomics Platform"/>
            <consortium name="The Broad Institute Genome Sequencing Center for Infectious Disease"/>
            <person name="Wu L."/>
            <person name="Ma J."/>
        </authorList>
    </citation>
    <scope>NUCLEOTIDE SEQUENCE [LARGE SCALE GENOMIC DNA]</scope>
    <source>
        <strain evidence="2">KCTC 13528</strain>
    </source>
</reference>
<dbReference type="EMBL" id="JBHUPG010000009">
    <property type="protein sequence ID" value="MFD2911433.1"/>
    <property type="molecule type" value="Genomic_DNA"/>
</dbReference>
<gene>
    <name evidence="1" type="ORF">ACFS5P_06060</name>
</gene>
<keyword evidence="2" id="KW-1185">Reference proteome</keyword>
<comment type="caution">
    <text evidence="1">The sequence shown here is derived from an EMBL/GenBank/DDBJ whole genome shotgun (WGS) entry which is preliminary data.</text>
</comment>
<proteinExistence type="predicted"/>